<feature type="chain" id="PRO_5041630174" evidence="1">
    <location>
        <begin position="20"/>
        <end position="116"/>
    </location>
</feature>
<dbReference type="EMBL" id="CATQJA010001677">
    <property type="protein sequence ID" value="CAJ0568170.1"/>
    <property type="molecule type" value="Genomic_DNA"/>
</dbReference>
<sequence>MRGIGLLLAFCCLAGQVVSQEEADPALKCAREHAQAVGGLHGFSGAIGVAINLASLIVACLSLRRVKEIVAAYEVVPYRTHDLAKACARASIGPSTKKSVLDVARQDAELKVVVPK</sequence>
<dbReference type="EMBL" id="CATQJA010002624">
    <property type="protein sequence ID" value="CAJ0573793.1"/>
    <property type="molecule type" value="Genomic_DNA"/>
</dbReference>
<evidence type="ECO:0000313" key="3">
    <source>
        <dbReference type="EMBL" id="CAJ0573793.1"/>
    </source>
</evidence>
<feature type="non-terminal residue" evidence="3">
    <location>
        <position position="1"/>
    </location>
</feature>
<comment type="caution">
    <text evidence="3">The sequence shown here is derived from an EMBL/GenBank/DDBJ whole genome shotgun (WGS) entry which is preliminary data.</text>
</comment>
<evidence type="ECO:0000256" key="1">
    <source>
        <dbReference type="SAM" id="SignalP"/>
    </source>
</evidence>
<evidence type="ECO:0000313" key="2">
    <source>
        <dbReference type="EMBL" id="CAJ0568170.1"/>
    </source>
</evidence>
<feature type="signal peptide" evidence="1">
    <location>
        <begin position="1"/>
        <end position="19"/>
    </location>
</feature>
<gene>
    <name evidence="3" type="ORF">MSPICULIGERA_LOCUS12142</name>
    <name evidence="2" type="ORF">MSPICULIGERA_LOCUS6696</name>
</gene>
<name>A0AA36G2S5_9BILA</name>
<accession>A0AA36G2S5</accession>
<dbReference type="AlphaFoldDB" id="A0AA36G2S5"/>
<organism evidence="3 4">
    <name type="scientific">Mesorhabditis spiculigera</name>
    <dbReference type="NCBI Taxonomy" id="96644"/>
    <lineage>
        <taxon>Eukaryota</taxon>
        <taxon>Metazoa</taxon>
        <taxon>Ecdysozoa</taxon>
        <taxon>Nematoda</taxon>
        <taxon>Chromadorea</taxon>
        <taxon>Rhabditida</taxon>
        <taxon>Rhabditina</taxon>
        <taxon>Rhabditomorpha</taxon>
        <taxon>Rhabditoidea</taxon>
        <taxon>Rhabditidae</taxon>
        <taxon>Mesorhabditinae</taxon>
        <taxon>Mesorhabditis</taxon>
    </lineage>
</organism>
<evidence type="ECO:0000313" key="4">
    <source>
        <dbReference type="Proteomes" id="UP001177023"/>
    </source>
</evidence>
<dbReference type="Proteomes" id="UP001177023">
    <property type="component" value="Unassembled WGS sequence"/>
</dbReference>
<proteinExistence type="predicted"/>
<keyword evidence="1" id="KW-0732">Signal</keyword>
<reference evidence="3" key="1">
    <citation type="submission" date="2023-06" db="EMBL/GenBank/DDBJ databases">
        <authorList>
            <person name="Delattre M."/>
        </authorList>
    </citation>
    <scope>NUCLEOTIDE SEQUENCE</scope>
    <source>
        <strain evidence="3">AF72</strain>
    </source>
</reference>
<protein>
    <submittedName>
        <fullName evidence="3">Uncharacterized protein</fullName>
    </submittedName>
</protein>
<keyword evidence="4" id="KW-1185">Reference proteome</keyword>